<evidence type="ECO:0000313" key="3">
    <source>
        <dbReference type="Proteomes" id="UP000799438"/>
    </source>
</evidence>
<reference evidence="2" key="1">
    <citation type="journal article" date="2020" name="Stud. Mycol.">
        <title>101 Dothideomycetes genomes: a test case for predicting lifestyles and emergence of pathogens.</title>
        <authorList>
            <person name="Haridas S."/>
            <person name="Albert R."/>
            <person name="Binder M."/>
            <person name="Bloem J."/>
            <person name="Labutti K."/>
            <person name="Salamov A."/>
            <person name="Andreopoulos B."/>
            <person name="Baker S."/>
            <person name="Barry K."/>
            <person name="Bills G."/>
            <person name="Bluhm B."/>
            <person name="Cannon C."/>
            <person name="Castanera R."/>
            <person name="Culley D."/>
            <person name="Daum C."/>
            <person name="Ezra D."/>
            <person name="Gonzalez J."/>
            <person name="Henrissat B."/>
            <person name="Kuo A."/>
            <person name="Liang C."/>
            <person name="Lipzen A."/>
            <person name="Lutzoni F."/>
            <person name="Magnuson J."/>
            <person name="Mondo S."/>
            <person name="Nolan M."/>
            <person name="Ohm R."/>
            <person name="Pangilinan J."/>
            <person name="Park H.-J."/>
            <person name="Ramirez L."/>
            <person name="Alfaro M."/>
            <person name="Sun H."/>
            <person name="Tritt A."/>
            <person name="Yoshinaga Y."/>
            <person name="Zwiers L.-H."/>
            <person name="Turgeon B."/>
            <person name="Goodwin S."/>
            <person name="Spatafora J."/>
            <person name="Crous P."/>
            <person name="Grigoriev I."/>
        </authorList>
    </citation>
    <scope>NUCLEOTIDE SEQUENCE</scope>
    <source>
        <strain evidence="2">CBS 121167</strain>
    </source>
</reference>
<evidence type="ECO:0000256" key="1">
    <source>
        <dbReference type="SAM" id="MobiDB-lite"/>
    </source>
</evidence>
<feature type="compositionally biased region" description="Gly residues" evidence="1">
    <location>
        <begin position="715"/>
        <end position="735"/>
    </location>
</feature>
<keyword evidence="3" id="KW-1185">Reference proteome</keyword>
<feature type="region of interest" description="Disordered" evidence="1">
    <location>
        <begin position="1"/>
        <end position="23"/>
    </location>
</feature>
<sequence length="735" mass="81474">MARGGSRVPRENVPPPRDVSPAVTAKIKLKSKQKQWKPLDLGDHNILDFPNVDLYEDDSAYSEGDPTTTVGSSSMAARLAEDDEILIIFPKGLPDPIYLRSEVGNHHGEIQYIKHPNRDVTAHQWSATYFEWIVIGCYSCVRKTIEGPVVSPDFLKLIGSTRERPSSLEYFCELAEEYGKSVHAEPSNFTVASSRPGFKTNTAEELRRHDQIPIVAGPSTKDDDFPVLGSLALKNLKPNTQEAPPKVYGATKRPQSEEPPRVPTPLRLQTFRDDNPFVEAPTAPRGQMDRDFRFPSPNVGRTKRDVRDSPPPRPEASMDQSRLDRKVFFIQQERDHIQQLRQAKQQQVSAPPDPEELVKGLQSVMPLQQIRSSVQELNPSRERMLDYLNRVGDEFKSTQKVAQTPAYDSPVEPHPTGAVEIDFASEEDRTPVPRVLNSFLPTSTVETVRPGPMEHPPGFHLQPSQNAEAGKCLTSSGSQFSRKDLHTSDPEPGYEGRLVDVYNTSAASEALPTPQNFGGPFFYDDMPSASNPTARTSTRMSYGERLDKWWTSGNLSQRHDEYLKALAKTSKNEEAHKDFVVTDRALLPLYETFSSYVRDIEKKKKGVEKVPDHFMRFASPPDFAIDRSRDGNKSFFGEDWGEVPKRIGRDPRYFTSSVAPVFVPATRAPGQPAAGTNAYGLLSTGPGLRGSAEDLGKLKGFGSFGDAYRSLPRGPSGGSGLQSFGFGAGGQGGEM</sequence>
<dbReference type="EMBL" id="ML995476">
    <property type="protein sequence ID" value="KAF2146381.1"/>
    <property type="molecule type" value="Genomic_DNA"/>
</dbReference>
<proteinExistence type="predicted"/>
<evidence type="ECO:0000313" key="2">
    <source>
        <dbReference type="EMBL" id="KAF2146381.1"/>
    </source>
</evidence>
<protein>
    <submittedName>
        <fullName evidence="2">Uncharacterized protein</fullName>
    </submittedName>
</protein>
<name>A0A6A6BUP3_9PEZI</name>
<gene>
    <name evidence="2" type="ORF">K452DRAFT_109813</name>
</gene>
<dbReference type="GeneID" id="54292503"/>
<dbReference type="AlphaFoldDB" id="A0A6A6BUP3"/>
<accession>A0A6A6BUP3</accession>
<dbReference type="RefSeq" id="XP_033402090.1">
    <property type="nucleotide sequence ID" value="XM_033535011.1"/>
</dbReference>
<organism evidence="2 3">
    <name type="scientific">Aplosporella prunicola CBS 121167</name>
    <dbReference type="NCBI Taxonomy" id="1176127"/>
    <lineage>
        <taxon>Eukaryota</taxon>
        <taxon>Fungi</taxon>
        <taxon>Dikarya</taxon>
        <taxon>Ascomycota</taxon>
        <taxon>Pezizomycotina</taxon>
        <taxon>Dothideomycetes</taxon>
        <taxon>Dothideomycetes incertae sedis</taxon>
        <taxon>Botryosphaeriales</taxon>
        <taxon>Aplosporellaceae</taxon>
        <taxon>Aplosporella</taxon>
    </lineage>
</organism>
<feature type="region of interest" description="Disordered" evidence="1">
    <location>
        <begin position="236"/>
        <end position="321"/>
    </location>
</feature>
<feature type="region of interest" description="Disordered" evidence="1">
    <location>
        <begin position="713"/>
        <end position="735"/>
    </location>
</feature>
<feature type="region of interest" description="Disordered" evidence="1">
    <location>
        <begin position="450"/>
        <end position="495"/>
    </location>
</feature>
<dbReference type="OrthoDB" id="10251048at2759"/>
<dbReference type="Proteomes" id="UP000799438">
    <property type="component" value="Unassembled WGS sequence"/>
</dbReference>
<feature type="compositionally biased region" description="Polar residues" evidence="1">
    <location>
        <begin position="462"/>
        <end position="480"/>
    </location>
</feature>